<sequence length="251" mass="26371">MSLLSVERIKLFSTKSPYWCLAVILVATCGLSLAVSLVDDGRDATVFTSQAGGAMGLMTFMVMAALTVTTEYRFGTIRNSFLAVPQRALVLVSKTVLMAFIGAVIGGLAALASFFLAKTLAKEPPTPLELNSAADYRVVLGYSALYAIGAVLAIGVGALVRQSAGAITALLLWPLLVETLLMLISSLQKVIPYLPFNAAFNFVSPGGSGGMFGRTAFLPGGPSANQGLVIFLVTAVVIWLVALVTVYRRDA</sequence>
<evidence type="ECO:0008006" key="4">
    <source>
        <dbReference type="Google" id="ProtNLM"/>
    </source>
</evidence>
<evidence type="ECO:0000256" key="1">
    <source>
        <dbReference type="SAM" id="Phobius"/>
    </source>
</evidence>
<dbReference type="EMBL" id="JABEND010000008">
    <property type="protein sequence ID" value="NNG36738.1"/>
    <property type="molecule type" value="Genomic_DNA"/>
</dbReference>
<feature type="transmembrane region" description="Helical" evidence="1">
    <location>
        <begin position="89"/>
        <end position="116"/>
    </location>
</feature>
<feature type="transmembrane region" description="Helical" evidence="1">
    <location>
        <begin position="50"/>
        <end position="68"/>
    </location>
</feature>
<reference evidence="2 3" key="1">
    <citation type="submission" date="2020-05" db="EMBL/GenBank/DDBJ databases">
        <title>Nakamurella sp. DB0629 isolated from air conditioner.</title>
        <authorList>
            <person name="Kim D.H."/>
            <person name="Kim D.-U."/>
        </authorList>
    </citation>
    <scope>NUCLEOTIDE SEQUENCE [LARGE SCALE GENOMIC DNA]</scope>
    <source>
        <strain evidence="2 3">DB0629</strain>
    </source>
</reference>
<proteinExistence type="predicted"/>
<feature type="transmembrane region" description="Helical" evidence="1">
    <location>
        <begin position="167"/>
        <end position="187"/>
    </location>
</feature>
<evidence type="ECO:0000313" key="2">
    <source>
        <dbReference type="EMBL" id="NNG36738.1"/>
    </source>
</evidence>
<organism evidence="2 3">
    <name type="scientific">Nakamurella aerolata</name>
    <dbReference type="NCBI Taxonomy" id="1656892"/>
    <lineage>
        <taxon>Bacteria</taxon>
        <taxon>Bacillati</taxon>
        <taxon>Actinomycetota</taxon>
        <taxon>Actinomycetes</taxon>
        <taxon>Nakamurellales</taxon>
        <taxon>Nakamurellaceae</taxon>
        <taxon>Nakamurella</taxon>
    </lineage>
</organism>
<keyword evidence="1" id="KW-1133">Transmembrane helix</keyword>
<name>A0A849AC76_9ACTN</name>
<keyword evidence="1" id="KW-0812">Transmembrane</keyword>
<dbReference type="Proteomes" id="UP000562984">
    <property type="component" value="Unassembled WGS sequence"/>
</dbReference>
<comment type="caution">
    <text evidence="2">The sequence shown here is derived from an EMBL/GenBank/DDBJ whole genome shotgun (WGS) entry which is preliminary data.</text>
</comment>
<keyword evidence="3" id="KW-1185">Reference proteome</keyword>
<accession>A0A849AC76</accession>
<feature type="transmembrane region" description="Helical" evidence="1">
    <location>
        <begin position="228"/>
        <end position="247"/>
    </location>
</feature>
<gene>
    <name evidence="2" type="ORF">HKD39_13660</name>
</gene>
<evidence type="ECO:0000313" key="3">
    <source>
        <dbReference type="Proteomes" id="UP000562984"/>
    </source>
</evidence>
<feature type="transmembrane region" description="Helical" evidence="1">
    <location>
        <begin position="18"/>
        <end position="38"/>
    </location>
</feature>
<keyword evidence="1" id="KW-0472">Membrane</keyword>
<protein>
    <recommendedName>
        <fullName evidence="4">ABC-2 type transport system permease protein</fullName>
    </recommendedName>
</protein>
<feature type="transmembrane region" description="Helical" evidence="1">
    <location>
        <begin position="136"/>
        <end position="160"/>
    </location>
</feature>
<dbReference type="AlphaFoldDB" id="A0A849AC76"/>